<sequence length="234" mass="26982">MNIRKKLGQNFLNSKTIAKFIVNSANISKNDIVYEIGIGKGILTPFLCEISKSVISVEKDHQLYEVSRQKFSTVKNLQIIHGDGFKQNKKFDIFISNLPYSESKKAIQWMLMNDFSHGIVMVQYDFAKKLLAEKHERKAISVLAQFGFEMKILKTIGNENFTPKPKINSSIMSFIRKSTLSKELIQSVNLIFSLRRKKLQNIGKKFGLEIESNERLENMSNEEIIKFAKNIRKI</sequence>
<dbReference type="PANTHER" id="PTHR11727:SF7">
    <property type="entry name" value="DIMETHYLADENOSINE TRANSFERASE-RELATED"/>
    <property type="match status" value="1"/>
</dbReference>
<feature type="binding site" evidence="5">
    <location>
        <position position="37"/>
    </location>
    <ligand>
        <name>S-adenosyl-L-methionine</name>
        <dbReference type="ChEBI" id="CHEBI:59789"/>
    </ligand>
</feature>
<feature type="domain" description="Ribosomal RNA adenine methylase transferase N-terminal" evidence="6">
    <location>
        <begin position="17"/>
        <end position="178"/>
    </location>
</feature>
<keyword evidence="3 5" id="KW-0949">S-adenosyl-L-methionine</keyword>
<dbReference type="GO" id="GO:0052908">
    <property type="term" value="F:16S rRNA (adenine(1518)-N(6)/adenine(1519)-N(6))-dimethyltransferase activity"/>
    <property type="evidence" value="ECO:0007669"/>
    <property type="project" value="UniProtKB-EC"/>
</dbReference>
<evidence type="ECO:0000256" key="5">
    <source>
        <dbReference type="PROSITE-ProRule" id="PRU01026"/>
    </source>
</evidence>
<dbReference type="InterPro" id="IPR020598">
    <property type="entry name" value="rRNA_Ade_methylase_Trfase_N"/>
</dbReference>
<keyword evidence="1 5" id="KW-0489">Methyltransferase</keyword>
<evidence type="ECO:0000256" key="4">
    <source>
        <dbReference type="ARBA" id="ARBA00022884"/>
    </source>
</evidence>
<name>A0A075G2S0_9ARCH</name>
<comment type="similarity">
    <text evidence="5">Belongs to the class I-like SAM-binding methyltransferase superfamily. rRNA adenine N(6)-methyltransferase family.</text>
</comment>
<dbReference type="CDD" id="cd02440">
    <property type="entry name" value="AdoMet_MTases"/>
    <property type="match status" value="1"/>
</dbReference>
<dbReference type="PANTHER" id="PTHR11727">
    <property type="entry name" value="DIMETHYLADENOSINE TRANSFERASE"/>
    <property type="match status" value="1"/>
</dbReference>
<dbReference type="SUPFAM" id="SSF53335">
    <property type="entry name" value="S-adenosyl-L-methionine-dependent methyltransferases"/>
    <property type="match status" value="1"/>
</dbReference>
<dbReference type="GO" id="GO:0003723">
    <property type="term" value="F:RNA binding"/>
    <property type="evidence" value="ECO:0007669"/>
    <property type="project" value="UniProtKB-UniRule"/>
</dbReference>
<feature type="binding site" evidence="5">
    <location>
        <position position="58"/>
    </location>
    <ligand>
        <name>S-adenosyl-L-methionine</name>
        <dbReference type="ChEBI" id="CHEBI:59789"/>
    </ligand>
</feature>
<dbReference type="PROSITE" id="PS51689">
    <property type="entry name" value="SAM_RNA_A_N6_MT"/>
    <property type="match status" value="1"/>
</dbReference>
<evidence type="ECO:0000256" key="2">
    <source>
        <dbReference type="ARBA" id="ARBA00022679"/>
    </source>
</evidence>
<protein>
    <submittedName>
        <fullName evidence="7">Ribosomal RNA adenine methylase transferase (KsgA)</fullName>
        <ecNumber evidence="7">2.1.1.182</ecNumber>
    </submittedName>
</protein>
<accession>A0A075G2S0</accession>
<evidence type="ECO:0000313" key="7">
    <source>
        <dbReference type="EMBL" id="AIE98355.1"/>
    </source>
</evidence>
<proteinExistence type="inferred from homology"/>
<feature type="binding site" evidence="5">
    <location>
        <position position="97"/>
    </location>
    <ligand>
        <name>S-adenosyl-L-methionine</name>
        <dbReference type="ChEBI" id="CHEBI:59789"/>
    </ligand>
</feature>
<dbReference type="SMART" id="SM00650">
    <property type="entry name" value="rADc"/>
    <property type="match status" value="1"/>
</dbReference>
<dbReference type="InterPro" id="IPR029063">
    <property type="entry name" value="SAM-dependent_MTases_sf"/>
</dbReference>
<reference evidence="7" key="1">
    <citation type="journal article" date="2014" name="Genome Biol. Evol.">
        <title>Pangenome evidence for extensive interdomain horizontal transfer affecting lineage core and shell genes in uncultured planktonic thaumarchaeota and euryarchaeota.</title>
        <authorList>
            <person name="Deschamps P."/>
            <person name="Zivanovic Y."/>
            <person name="Moreira D."/>
            <person name="Rodriguez-Valera F."/>
            <person name="Lopez-Garcia P."/>
        </authorList>
    </citation>
    <scope>NUCLEOTIDE SEQUENCE</scope>
</reference>
<dbReference type="InterPro" id="IPR001737">
    <property type="entry name" value="KsgA/Erm"/>
</dbReference>
<feature type="binding site" evidence="5">
    <location>
        <position position="10"/>
    </location>
    <ligand>
        <name>S-adenosyl-L-methionine</name>
        <dbReference type="ChEBI" id="CHEBI:59789"/>
    </ligand>
</feature>
<dbReference type="EC" id="2.1.1.182" evidence="7"/>
<evidence type="ECO:0000256" key="1">
    <source>
        <dbReference type="ARBA" id="ARBA00022603"/>
    </source>
</evidence>
<keyword evidence="4 5" id="KW-0694">RNA-binding</keyword>
<dbReference type="Pfam" id="PF00398">
    <property type="entry name" value="RrnaAD"/>
    <property type="match status" value="1"/>
</dbReference>
<dbReference type="Gene3D" id="3.40.50.150">
    <property type="entry name" value="Vaccinia Virus protein VP39"/>
    <property type="match status" value="1"/>
</dbReference>
<feature type="binding site" evidence="5">
    <location>
        <position position="12"/>
    </location>
    <ligand>
        <name>S-adenosyl-L-methionine</name>
        <dbReference type="ChEBI" id="CHEBI:59789"/>
    </ligand>
</feature>
<dbReference type="EMBL" id="KF900533">
    <property type="protein sequence ID" value="AIE98355.1"/>
    <property type="molecule type" value="Genomic_DNA"/>
</dbReference>
<evidence type="ECO:0000256" key="3">
    <source>
        <dbReference type="ARBA" id="ARBA00022691"/>
    </source>
</evidence>
<evidence type="ECO:0000259" key="6">
    <source>
        <dbReference type="SMART" id="SM00650"/>
    </source>
</evidence>
<keyword evidence="2 5" id="KW-0808">Transferase</keyword>
<gene>
    <name evidence="7" type="primary">ksgA</name>
</gene>
<organism evidence="7">
    <name type="scientific">uncultured marine thaumarchaeote KM3_05_F10</name>
    <dbReference type="NCBI Taxonomy" id="1455969"/>
    <lineage>
        <taxon>Archaea</taxon>
        <taxon>Nitrososphaerota</taxon>
        <taxon>environmental samples</taxon>
    </lineage>
</organism>
<feature type="binding site" evidence="5">
    <location>
        <position position="83"/>
    </location>
    <ligand>
        <name>S-adenosyl-L-methionine</name>
        <dbReference type="ChEBI" id="CHEBI:59789"/>
    </ligand>
</feature>
<dbReference type="AlphaFoldDB" id="A0A075G2S0"/>